<dbReference type="AlphaFoldDB" id="A0A5B7G6T3"/>
<evidence type="ECO:0000313" key="3">
    <source>
        <dbReference type="Proteomes" id="UP000324222"/>
    </source>
</evidence>
<comment type="caution">
    <text evidence="2">The sequence shown here is derived from an EMBL/GenBank/DDBJ whole genome shotgun (WGS) entry which is preliminary data.</text>
</comment>
<evidence type="ECO:0000313" key="2">
    <source>
        <dbReference type="EMBL" id="MPC53135.1"/>
    </source>
</evidence>
<reference evidence="2 3" key="1">
    <citation type="submission" date="2019-05" db="EMBL/GenBank/DDBJ databases">
        <title>Another draft genome of Portunus trituberculatus and its Hox gene families provides insights of decapod evolution.</title>
        <authorList>
            <person name="Jeong J.-H."/>
            <person name="Song I."/>
            <person name="Kim S."/>
            <person name="Choi T."/>
            <person name="Kim D."/>
            <person name="Ryu S."/>
            <person name="Kim W."/>
        </authorList>
    </citation>
    <scope>NUCLEOTIDE SEQUENCE [LARGE SCALE GENOMIC DNA]</scope>
    <source>
        <tissue evidence="2">Muscle</tissue>
    </source>
</reference>
<sequence length="83" mass="8912">MLRVAVSSDTITEQRPTARPLSHAHHAPHSKHHPPFPTPLPPSPADASRPPGSVAPPHIPMKQWKAAMIPKPSSPGEDKANET</sequence>
<gene>
    <name evidence="2" type="ORF">E2C01_047020</name>
</gene>
<dbReference type="Proteomes" id="UP000324222">
    <property type="component" value="Unassembled WGS sequence"/>
</dbReference>
<organism evidence="2 3">
    <name type="scientific">Portunus trituberculatus</name>
    <name type="common">Swimming crab</name>
    <name type="synonym">Neptunus trituberculatus</name>
    <dbReference type="NCBI Taxonomy" id="210409"/>
    <lineage>
        <taxon>Eukaryota</taxon>
        <taxon>Metazoa</taxon>
        <taxon>Ecdysozoa</taxon>
        <taxon>Arthropoda</taxon>
        <taxon>Crustacea</taxon>
        <taxon>Multicrustacea</taxon>
        <taxon>Malacostraca</taxon>
        <taxon>Eumalacostraca</taxon>
        <taxon>Eucarida</taxon>
        <taxon>Decapoda</taxon>
        <taxon>Pleocyemata</taxon>
        <taxon>Brachyura</taxon>
        <taxon>Eubrachyura</taxon>
        <taxon>Portunoidea</taxon>
        <taxon>Portunidae</taxon>
        <taxon>Portuninae</taxon>
        <taxon>Portunus</taxon>
    </lineage>
</organism>
<feature type="region of interest" description="Disordered" evidence="1">
    <location>
        <begin position="1"/>
        <end position="83"/>
    </location>
</feature>
<accession>A0A5B7G6T3</accession>
<name>A0A5B7G6T3_PORTR</name>
<protein>
    <submittedName>
        <fullName evidence="2">Uncharacterized protein</fullName>
    </submittedName>
</protein>
<dbReference type="EMBL" id="VSRR010011403">
    <property type="protein sequence ID" value="MPC53135.1"/>
    <property type="molecule type" value="Genomic_DNA"/>
</dbReference>
<evidence type="ECO:0000256" key="1">
    <source>
        <dbReference type="SAM" id="MobiDB-lite"/>
    </source>
</evidence>
<feature type="compositionally biased region" description="Basic residues" evidence="1">
    <location>
        <begin position="22"/>
        <end position="34"/>
    </location>
</feature>
<proteinExistence type="predicted"/>
<keyword evidence="3" id="KW-1185">Reference proteome</keyword>
<feature type="compositionally biased region" description="Pro residues" evidence="1">
    <location>
        <begin position="35"/>
        <end position="44"/>
    </location>
</feature>